<keyword evidence="2" id="KW-1185">Reference proteome</keyword>
<evidence type="ECO:0000313" key="1">
    <source>
        <dbReference type="EMBL" id="KAH6936204.1"/>
    </source>
</evidence>
<protein>
    <submittedName>
        <fullName evidence="1">Uncharacterized protein</fullName>
    </submittedName>
</protein>
<accession>A0ACB7SU60</accession>
<sequence length="266" mass="29622">MVLACYWCGTVGHRPDVCPNLYNPRLNPDIPPLHCGAKVEITLDGPVKHECQPKCLICGENHFTSSAQCIGKFTKAWRRHSQPQHGGGSITAATSTFLKSKQGGPEHLPRPPRRHSPRKTSPSRAMYLPDRSQAHLPSRPGISHHRQAVTNRLVSSFLRTATVCLVGPVIEEVLPYWHFSLALRAAHDNSNHSFRCPSAAASPVLGHFEVQIDCYRAVTGAESRRCEACSELFTEKNMLQQDRNVHRFVEVNKLVKCDVCFEVGNC</sequence>
<gene>
    <name evidence="1" type="ORF">HPB50_014972</name>
</gene>
<reference evidence="1" key="1">
    <citation type="submission" date="2020-05" db="EMBL/GenBank/DDBJ databases">
        <title>Large-scale comparative analyses of tick genomes elucidate their genetic diversity and vector capacities.</title>
        <authorList>
            <person name="Jia N."/>
            <person name="Wang J."/>
            <person name="Shi W."/>
            <person name="Du L."/>
            <person name="Sun Y."/>
            <person name="Zhan W."/>
            <person name="Jiang J."/>
            <person name="Wang Q."/>
            <person name="Zhang B."/>
            <person name="Ji P."/>
            <person name="Sakyi L.B."/>
            <person name="Cui X."/>
            <person name="Yuan T."/>
            <person name="Jiang B."/>
            <person name="Yang W."/>
            <person name="Lam T.T.-Y."/>
            <person name="Chang Q."/>
            <person name="Ding S."/>
            <person name="Wang X."/>
            <person name="Zhu J."/>
            <person name="Ruan X."/>
            <person name="Zhao L."/>
            <person name="Wei J."/>
            <person name="Que T."/>
            <person name="Du C."/>
            <person name="Cheng J."/>
            <person name="Dai P."/>
            <person name="Han X."/>
            <person name="Huang E."/>
            <person name="Gao Y."/>
            <person name="Liu J."/>
            <person name="Shao H."/>
            <person name="Ye R."/>
            <person name="Li L."/>
            <person name="Wei W."/>
            <person name="Wang X."/>
            <person name="Wang C."/>
            <person name="Yang T."/>
            <person name="Huo Q."/>
            <person name="Li W."/>
            <person name="Guo W."/>
            <person name="Chen H."/>
            <person name="Zhou L."/>
            <person name="Ni X."/>
            <person name="Tian J."/>
            <person name="Zhou Y."/>
            <person name="Sheng Y."/>
            <person name="Liu T."/>
            <person name="Pan Y."/>
            <person name="Xia L."/>
            <person name="Li J."/>
            <person name="Zhao F."/>
            <person name="Cao W."/>
        </authorList>
    </citation>
    <scope>NUCLEOTIDE SEQUENCE</scope>
    <source>
        <strain evidence="1">Hyas-2018</strain>
    </source>
</reference>
<proteinExistence type="predicted"/>
<organism evidence="1 2">
    <name type="scientific">Hyalomma asiaticum</name>
    <name type="common">Tick</name>
    <dbReference type="NCBI Taxonomy" id="266040"/>
    <lineage>
        <taxon>Eukaryota</taxon>
        <taxon>Metazoa</taxon>
        <taxon>Ecdysozoa</taxon>
        <taxon>Arthropoda</taxon>
        <taxon>Chelicerata</taxon>
        <taxon>Arachnida</taxon>
        <taxon>Acari</taxon>
        <taxon>Parasitiformes</taxon>
        <taxon>Ixodida</taxon>
        <taxon>Ixodoidea</taxon>
        <taxon>Ixodidae</taxon>
        <taxon>Hyalomminae</taxon>
        <taxon>Hyalomma</taxon>
    </lineage>
</organism>
<dbReference type="EMBL" id="CM023483">
    <property type="protein sequence ID" value="KAH6936204.1"/>
    <property type="molecule type" value="Genomic_DNA"/>
</dbReference>
<comment type="caution">
    <text evidence="1">The sequence shown here is derived from an EMBL/GenBank/DDBJ whole genome shotgun (WGS) entry which is preliminary data.</text>
</comment>
<evidence type="ECO:0000313" key="2">
    <source>
        <dbReference type="Proteomes" id="UP000821845"/>
    </source>
</evidence>
<dbReference type="Proteomes" id="UP000821845">
    <property type="component" value="Chromosome 3"/>
</dbReference>
<name>A0ACB7SU60_HYAAI</name>